<dbReference type="AlphaFoldDB" id="A0AAD9JU41"/>
<evidence type="ECO:0000313" key="2">
    <source>
        <dbReference type="Proteomes" id="UP001208570"/>
    </source>
</evidence>
<accession>A0AAD9JU41</accession>
<organism evidence="1 2">
    <name type="scientific">Paralvinella palmiformis</name>
    <dbReference type="NCBI Taxonomy" id="53620"/>
    <lineage>
        <taxon>Eukaryota</taxon>
        <taxon>Metazoa</taxon>
        <taxon>Spiralia</taxon>
        <taxon>Lophotrochozoa</taxon>
        <taxon>Annelida</taxon>
        <taxon>Polychaeta</taxon>
        <taxon>Sedentaria</taxon>
        <taxon>Canalipalpata</taxon>
        <taxon>Terebellida</taxon>
        <taxon>Terebelliformia</taxon>
        <taxon>Alvinellidae</taxon>
        <taxon>Paralvinella</taxon>
    </lineage>
</organism>
<gene>
    <name evidence="1" type="ORF">LSH36_174g06056</name>
</gene>
<comment type="caution">
    <text evidence="1">The sequence shown here is derived from an EMBL/GenBank/DDBJ whole genome shotgun (WGS) entry which is preliminary data.</text>
</comment>
<dbReference type="EMBL" id="JAODUP010000174">
    <property type="protein sequence ID" value="KAK2158250.1"/>
    <property type="molecule type" value="Genomic_DNA"/>
</dbReference>
<name>A0AAD9JU41_9ANNE</name>
<reference evidence="1" key="1">
    <citation type="journal article" date="2023" name="Mol. Biol. Evol.">
        <title>Third-Generation Sequencing Reveals the Adaptive Role of the Epigenome in Three Deep-Sea Polychaetes.</title>
        <authorList>
            <person name="Perez M."/>
            <person name="Aroh O."/>
            <person name="Sun Y."/>
            <person name="Lan Y."/>
            <person name="Juniper S.K."/>
            <person name="Young C.R."/>
            <person name="Angers B."/>
            <person name="Qian P.Y."/>
        </authorList>
    </citation>
    <scope>NUCLEOTIDE SEQUENCE</scope>
    <source>
        <strain evidence="1">P08H-3</strain>
    </source>
</reference>
<evidence type="ECO:0000313" key="1">
    <source>
        <dbReference type="EMBL" id="KAK2158250.1"/>
    </source>
</evidence>
<protein>
    <submittedName>
        <fullName evidence="1">Uncharacterized protein</fullName>
    </submittedName>
</protein>
<proteinExistence type="predicted"/>
<sequence length="408" mass="46190">MTKRMNFIGIRVFVQGFARFWKWPDTLNGGRICNSDEVDQIRRCGIQKLYGLVEGKRVEKVDFNKALDRVCSYYENYRTCINRFDLNECLAIDKFMFDTAYTYMCNEGKQALINENSGECLSDVGQANVAKVMLQGECQDSPNDITSTVGVMFSMYHGHGNTHITQELPGIRDNLARLCLSWHTLEKCFLPAYRKLCGSSAEQFYLGLLKKLKLDLVKEFSGLNENITDLARCSPETGARIAKEVVATSGNNGLKDYMMEQADMFKQSGKNLAQVRQQYGICSPVTTTIMMNKCFWEAASATALDELSFSTFSDAFERFAHCYNTPVKDCPEESKIDLVYFLNSYKNLTEHLDDLRLCPEGISSIVGSITECGITIPDLENQFILESVRQYMDAQQTCTDIPLPKSYS</sequence>
<keyword evidence="2" id="KW-1185">Reference proteome</keyword>
<dbReference type="Proteomes" id="UP001208570">
    <property type="component" value="Unassembled WGS sequence"/>
</dbReference>